<organism evidence="1 2">
    <name type="scientific">Alkalihalobacillus trypoxylicola</name>
    <dbReference type="NCBI Taxonomy" id="519424"/>
    <lineage>
        <taxon>Bacteria</taxon>
        <taxon>Bacillati</taxon>
        <taxon>Bacillota</taxon>
        <taxon>Bacilli</taxon>
        <taxon>Bacillales</taxon>
        <taxon>Bacillaceae</taxon>
        <taxon>Alkalihalobacillus</taxon>
    </lineage>
</organism>
<gene>
    <name evidence="1" type="ORF">AZF04_03925</name>
</gene>
<dbReference type="Proteomes" id="UP000075806">
    <property type="component" value="Unassembled WGS sequence"/>
</dbReference>
<comment type="caution">
    <text evidence="1">The sequence shown here is derived from an EMBL/GenBank/DDBJ whole genome shotgun (WGS) entry which is preliminary data.</text>
</comment>
<accession>A0A161QNI4</accession>
<sequence length="114" mass="13429">MISPSFKKIIYSLKEFKASNYDGHISQLKLNVEREIDVLESLNIEYIPIALVINFCEILGDLKHFSRFCDEETWDDFFEANMDFLMNQTNALDKLLNDYLNKHNEYVGKLKLTN</sequence>
<dbReference type="EMBL" id="LTAO01000012">
    <property type="protein sequence ID" value="KYG31933.1"/>
    <property type="molecule type" value="Genomic_DNA"/>
</dbReference>
<protein>
    <submittedName>
        <fullName evidence="1">Uncharacterized protein</fullName>
    </submittedName>
</protein>
<reference evidence="1" key="1">
    <citation type="submission" date="2016-02" db="EMBL/GenBank/DDBJ databases">
        <title>Genome sequence of Bacillus trypoxylicola KCTC 13244(T).</title>
        <authorList>
            <person name="Jeong H."/>
            <person name="Park S.-H."/>
            <person name="Choi S.-K."/>
        </authorList>
    </citation>
    <scope>NUCLEOTIDE SEQUENCE [LARGE SCALE GENOMIC DNA]</scope>
    <source>
        <strain evidence="1">KCTC 13244</strain>
    </source>
</reference>
<evidence type="ECO:0000313" key="2">
    <source>
        <dbReference type="Proteomes" id="UP000075806"/>
    </source>
</evidence>
<keyword evidence="2" id="KW-1185">Reference proteome</keyword>
<dbReference type="AlphaFoldDB" id="A0A161QNI4"/>
<proteinExistence type="predicted"/>
<name>A0A161QNI4_9BACI</name>
<evidence type="ECO:0000313" key="1">
    <source>
        <dbReference type="EMBL" id="KYG31933.1"/>
    </source>
</evidence>